<evidence type="ECO:0000313" key="2">
    <source>
        <dbReference type="Proteomes" id="UP000520814"/>
    </source>
</evidence>
<protein>
    <submittedName>
        <fullName evidence="1">Uncharacterized protein</fullName>
    </submittedName>
</protein>
<evidence type="ECO:0000313" key="1">
    <source>
        <dbReference type="EMBL" id="MBB6050522.1"/>
    </source>
</evidence>
<dbReference type="AlphaFoldDB" id="A0A7W9W7D7"/>
<dbReference type="Proteomes" id="UP000520814">
    <property type="component" value="Unassembled WGS sequence"/>
</dbReference>
<organism evidence="1 2">
    <name type="scientific">Armatimonas rosea</name>
    <dbReference type="NCBI Taxonomy" id="685828"/>
    <lineage>
        <taxon>Bacteria</taxon>
        <taxon>Bacillati</taxon>
        <taxon>Armatimonadota</taxon>
        <taxon>Armatimonadia</taxon>
        <taxon>Armatimonadales</taxon>
        <taxon>Armatimonadaceae</taxon>
        <taxon>Armatimonas</taxon>
    </lineage>
</organism>
<dbReference type="EMBL" id="JACHGW010000002">
    <property type="protein sequence ID" value="MBB6050522.1"/>
    <property type="molecule type" value="Genomic_DNA"/>
</dbReference>
<name>A0A7W9W7D7_ARMRO</name>
<comment type="caution">
    <text evidence="1">The sequence shown here is derived from an EMBL/GenBank/DDBJ whole genome shotgun (WGS) entry which is preliminary data.</text>
</comment>
<sequence>MTYSEIVRWVAQLQEPDYKKQLIALGRLVEAGDAAVPLLREALPKAEPETMLLLSALVAIGTREPLVMETIVQYWRWNLNNRSLNQAVLHLVRSIGEQATPGDIALLLPFLGCWRYWEGEGHSKVGSEASYLAATALGNLAQHQPTPQLREALPLLKVKKNFLSGAFPPKEFALVARLIEEATAPWKNLPCIVEVPNTTDDLPVPAEDQIP</sequence>
<accession>A0A7W9W7D7</accession>
<proteinExistence type="predicted"/>
<dbReference type="RefSeq" id="WP_184195636.1">
    <property type="nucleotide sequence ID" value="NZ_JACHGW010000002.1"/>
</dbReference>
<keyword evidence="2" id="KW-1185">Reference proteome</keyword>
<reference evidence="1 2" key="1">
    <citation type="submission" date="2020-08" db="EMBL/GenBank/DDBJ databases">
        <title>Genomic Encyclopedia of Type Strains, Phase IV (KMG-IV): sequencing the most valuable type-strain genomes for metagenomic binning, comparative biology and taxonomic classification.</title>
        <authorList>
            <person name="Goeker M."/>
        </authorList>
    </citation>
    <scope>NUCLEOTIDE SEQUENCE [LARGE SCALE GENOMIC DNA]</scope>
    <source>
        <strain evidence="1 2">DSM 23562</strain>
    </source>
</reference>
<gene>
    <name evidence="1" type="ORF">HNQ39_002313</name>
</gene>